<dbReference type="GO" id="GO:0022857">
    <property type="term" value="F:transmembrane transporter activity"/>
    <property type="evidence" value="ECO:0007669"/>
    <property type="project" value="InterPro"/>
</dbReference>
<dbReference type="GO" id="GO:0005886">
    <property type="term" value="C:plasma membrane"/>
    <property type="evidence" value="ECO:0007669"/>
    <property type="project" value="UniProtKB-SubCell"/>
</dbReference>
<keyword evidence="2" id="KW-1003">Cell membrane</keyword>
<proteinExistence type="predicted"/>
<dbReference type="OrthoDB" id="68611at2759"/>
<keyword evidence="3 6" id="KW-0812">Transmembrane</keyword>
<feature type="transmembrane region" description="Helical" evidence="6">
    <location>
        <begin position="83"/>
        <end position="106"/>
    </location>
</feature>
<keyword evidence="8" id="KW-1185">Reference proteome</keyword>
<dbReference type="EMBL" id="BJWL01000022">
    <property type="protein sequence ID" value="GFZ11011.1"/>
    <property type="molecule type" value="Genomic_DNA"/>
</dbReference>
<dbReference type="Proteomes" id="UP000585474">
    <property type="component" value="Unassembled WGS sequence"/>
</dbReference>
<evidence type="ECO:0000256" key="4">
    <source>
        <dbReference type="ARBA" id="ARBA00022989"/>
    </source>
</evidence>
<feature type="transmembrane region" description="Helical" evidence="6">
    <location>
        <begin position="301"/>
        <end position="321"/>
    </location>
</feature>
<organism evidence="7 8">
    <name type="scientific">Actinidia rufa</name>
    <dbReference type="NCBI Taxonomy" id="165716"/>
    <lineage>
        <taxon>Eukaryota</taxon>
        <taxon>Viridiplantae</taxon>
        <taxon>Streptophyta</taxon>
        <taxon>Embryophyta</taxon>
        <taxon>Tracheophyta</taxon>
        <taxon>Spermatophyta</taxon>
        <taxon>Magnoliopsida</taxon>
        <taxon>eudicotyledons</taxon>
        <taxon>Gunneridae</taxon>
        <taxon>Pentapetalae</taxon>
        <taxon>asterids</taxon>
        <taxon>Ericales</taxon>
        <taxon>Actinidiaceae</taxon>
        <taxon>Actinidia</taxon>
    </lineage>
</organism>
<evidence type="ECO:0000256" key="5">
    <source>
        <dbReference type="ARBA" id="ARBA00023136"/>
    </source>
</evidence>
<evidence type="ECO:0000256" key="6">
    <source>
        <dbReference type="SAM" id="Phobius"/>
    </source>
</evidence>
<keyword evidence="5 6" id="KW-0472">Membrane</keyword>
<comment type="subcellular location">
    <subcellularLocation>
        <location evidence="1">Cell membrane</location>
        <topology evidence="1">Multi-pass membrane protein</topology>
    </subcellularLocation>
</comment>
<dbReference type="InterPro" id="IPR006726">
    <property type="entry name" value="PHBA_efflux_AaeB/fusaric-R"/>
</dbReference>
<evidence type="ECO:0000313" key="8">
    <source>
        <dbReference type="Proteomes" id="UP000585474"/>
    </source>
</evidence>
<feature type="transmembrane region" description="Helical" evidence="6">
    <location>
        <begin position="44"/>
        <end position="63"/>
    </location>
</feature>
<evidence type="ECO:0000313" key="7">
    <source>
        <dbReference type="EMBL" id="GFZ11011.1"/>
    </source>
</evidence>
<gene>
    <name evidence="7" type="ORF">Acr_22g0004090</name>
</gene>
<feature type="transmembrane region" description="Helical" evidence="6">
    <location>
        <begin position="12"/>
        <end position="32"/>
    </location>
</feature>
<feature type="transmembrane region" description="Helical" evidence="6">
    <location>
        <begin position="424"/>
        <end position="445"/>
    </location>
</feature>
<accession>A0A7J0GJU6</accession>
<dbReference type="Pfam" id="PF04632">
    <property type="entry name" value="FUSC"/>
    <property type="match status" value="1"/>
</dbReference>
<evidence type="ECO:0000256" key="1">
    <source>
        <dbReference type="ARBA" id="ARBA00004651"/>
    </source>
</evidence>
<comment type="caution">
    <text evidence="7">The sequence shown here is derived from an EMBL/GenBank/DDBJ whole genome shotgun (WGS) entry which is preliminary data.</text>
</comment>
<evidence type="ECO:0000256" key="3">
    <source>
        <dbReference type="ARBA" id="ARBA00022692"/>
    </source>
</evidence>
<dbReference type="PANTHER" id="PTHR30509">
    <property type="entry name" value="P-HYDROXYBENZOIC ACID EFFLUX PUMP SUBUNIT-RELATED"/>
    <property type="match status" value="1"/>
</dbReference>
<dbReference type="AlphaFoldDB" id="A0A7J0GJU6"/>
<reference evidence="7 8" key="1">
    <citation type="submission" date="2019-07" db="EMBL/GenBank/DDBJ databases">
        <title>De Novo Assembly of kiwifruit Actinidia rufa.</title>
        <authorList>
            <person name="Sugita-Konishi S."/>
            <person name="Sato K."/>
            <person name="Mori E."/>
            <person name="Abe Y."/>
            <person name="Kisaki G."/>
            <person name="Hamano K."/>
            <person name="Suezawa K."/>
            <person name="Otani M."/>
            <person name="Fukuda T."/>
            <person name="Manabe T."/>
            <person name="Gomi K."/>
            <person name="Tabuchi M."/>
            <person name="Akimitsu K."/>
            <person name="Kataoka I."/>
        </authorList>
    </citation>
    <scope>NUCLEOTIDE SEQUENCE [LARGE SCALE GENOMIC DNA]</scope>
    <source>
        <strain evidence="8">cv. Fuchu</strain>
    </source>
</reference>
<protein>
    <submittedName>
        <fullName evidence="7">Uncharacterized protein</fullName>
    </submittedName>
</protein>
<feature type="transmembrane region" description="Helical" evidence="6">
    <location>
        <begin position="395"/>
        <end position="412"/>
    </location>
</feature>
<feature type="transmembrane region" description="Helical" evidence="6">
    <location>
        <begin position="126"/>
        <end position="145"/>
    </location>
</feature>
<sequence length="740" mass="82179">MDRARSVWRARLGSAFRTALACVIVGCTTLYGPGLFKSQLTFPAFSYVTAILIVSDATLGDTLRGCWHAAWATAQVVPPSMLVLWLIGPACFSAGMAAVAVAGTAVRWCCDTWGENTGVIMHPIHVAASTALGALASVLALLLPYPRLAHFEVRKLCGMYTQNAAQRISLFVKAFSAQNNTIALEAIFQVNIFAETAAKLLHNIKLIQEGVLWERPQIRTLKPHFTKPGDRLQDMEIPVRGMEMALTSSPSFPLSFIDQELDDSSATQNLKRFVDSPEETTSGFFKRFCSSWCTRPKNETLVFALKCSLALGLAVFLGLIFNEENGYWSGLTIAISFAAERQATFTIANARAQGTAMGSVYGVLGCFFFRKFDEVRVLALLPWIIFTSFLRHSRMYGQAGGISAVIGALLILGRKNYGAPAEFAIARLTEAFIGLFCFIMVELLMQPTRAATLAKNQLSGCLEMLRECIGEVGLPPNQKDLDLVFPTWREKQEKLKDRVNELEKFAREADLEPNFWFSPFRIECYNKLLVSISKMKDLLLFTSYIMEFLVEESHRCGVVWRELEEHVNSNVLLFKENRGKIYDDLELGKSPNADACKMHTDEEEAGKIVSSFLQRSKELTDKIGAQAGERRAGQIALSLSAIGFCIGGLMTETKAIEKGIKELVQWENPSTRIDFYEIYGKINALFPRGFSYTKLNPSEKTAYLAKLNSDDIPTARAGEILGSTKVKQTLCGQNERMRLG</sequence>
<name>A0A7J0GJU6_9ERIC</name>
<dbReference type="PANTHER" id="PTHR30509:SF34">
    <property type="entry name" value="F3L24.34 PROTEIN"/>
    <property type="match status" value="1"/>
</dbReference>
<keyword evidence="4 6" id="KW-1133">Transmembrane helix</keyword>
<evidence type="ECO:0000256" key="2">
    <source>
        <dbReference type="ARBA" id="ARBA00022475"/>
    </source>
</evidence>